<dbReference type="RefSeq" id="XP_043048626.1">
    <property type="nucleotide sequence ID" value="XM_043191994.1"/>
</dbReference>
<keyword evidence="2" id="KW-1185">Reference proteome</keyword>
<reference evidence="1" key="1">
    <citation type="submission" date="2021-03" db="EMBL/GenBank/DDBJ databases">
        <authorList>
            <person name="Palmer J.M."/>
        </authorList>
    </citation>
    <scope>NUCLEOTIDE SEQUENCE</scope>
    <source>
        <strain evidence="1">ARV_011</strain>
    </source>
</reference>
<proteinExistence type="predicted"/>
<organism evidence="1 2">
    <name type="scientific">Scheffersomyces spartinae</name>
    <dbReference type="NCBI Taxonomy" id="45513"/>
    <lineage>
        <taxon>Eukaryota</taxon>
        <taxon>Fungi</taxon>
        <taxon>Dikarya</taxon>
        <taxon>Ascomycota</taxon>
        <taxon>Saccharomycotina</taxon>
        <taxon>Pichiomycetes</taxon>
        <taxon>Debaryomycetaceae</taxon>
        <taxon>Scheffersomyces</taxon>
    </lineage>
</organism>
<dbReference type="EMBL" id="JAHMUF010000014">
    <property type="protein sequence ID" value="KAG7193077.1"/>
    <property type="molecule type" value="Genomic_DNA"/>
</dbReference>
<dbReference type="Proteomes" id="UP000790833">
    <property type="component" value="Unassembled WGS sequence"/>
</dbReference>
<dbReference type="GeneID" id="66114568"/>
<evidence type="ECO:0000313" key="1">
    <source>
        <dbReference type="EMBL" id="KAG7193077.1"/>
    </source>
</evidence>
<gene>
    <name evidence="1" type="ORF">KQ657_001194</name>
</gene>
<dbReference type="AlphaFoldDB" id="A0A9P8AHS3"/>
<dbReference type="Pfam" id="PF14078">
    <property type="entry name" value="DUF4259"/>
    <property type="match status" value="1"/>
</dbReference>
<evidence type="ECO:0008006" key="3">
    <source>
        <dbReference type="Google" id="ProtNLM"/>
    </source>
</evidence>
<protein>
    <recommendedName>
        <fullName evidence="3">DUF4259 domain-containing protein</fullName>
    </recommendedName>
</protein>
<name>A0A9P8AHS3_9ASCO</name>
<accession>A0A9P8AHS3</accession>
<comment type="caution">
    <text evidence="1">The sequence shown here is derived from an EMBL/GenBank/DDBJ whole genome shotgun (WGS) entry which is preliminary data.</text>
</comment>
<dbReference type="InterPro" id="IPR025355">
    <property type="entry name" value="DUF4259"/>
</dbReference>
<evidence type="ECO:0000313" key="2">
    <source>
        <dbReference type="Proteomes" id="UP000790833"/>
    </source>
</evidence>
<sequence>MGAWGHEIFDSDSSCDYISRFLEAKSPEQFYSFITEDLEELFSLSYIEGNGISVIGYLVGRLSGDELVFANVKDYWKEKIDPVIGDHKPMYQEWVTKTKIEGHSIDETILLVFSKLLLNGDVSEEYELWAETEYFQAWFNYYSRFVTYYESKSK</sequence>